<dbReference type="PANTHER" id="PTHR44227:SF3">
    <property type="entry name" value="PROTEIN O-MANNOSYL-TRANSFERASE TMTC4"/>
    <property type="match status" value="1"/>
</dbReference>
<dbReference type="InterPro" id="IPR052346">
    <property type="entry name" value="O-mannosyl-transferase_TMTC"/>
</dbReference>
<gene>
    <name evidence="3" type="ORF">OLMES_2316</name>
</gene>
<dbReference type="Gene3D" id="1.25.40.10">
    <property type="entry name" value="Tetratricopeptide repeat domain"/>
    <property type="match status" value="1"/>
</dbReference>
<sequence>MIVLIVLLGACAPLTKPSGETPELAVVNENVKGPDPNRSYPEPIEREYTRALDLLQQKQWQKAEQSLRTLIATHPELCGPWFNLAVVARHDEDFSGAESYAQSSVQCNPDYPEPHNLLGVLDREQGDFSAAEIHYLQALKVNSDYAPAILNLAFLYDLYFGRLEEALNYYQRYFELNPDHPQIENWIIDLKNRMKDV</sequence>
<dbReference type="InterPro" id="IPR011990">
    <property type="entry name" value="TPR-like_helical_dom_sf"/>
</dbReference>
<keyword evidence="2" id="KW-0802">TPR repeat</keyword>
<reference evidence="3 4" key="1">
    <citation type="submission" date="2017-05" db="EMBL/GenBank/DDBJ databases">
        <title>Genomic insights into alkan degradation activity of Oleiphilus messinensis.</title>
        <authorList>
            <person name="Kozyavkin S.A."/>
            <person name="Slesarev A.I."/>
            <person name="Golyshin P.N."/>
            <person name="Korzhenkov A."/>
            <person name="Golyshina O.N."/>
            <person name="Toshchakov S.V."/>
        </authorList>
    </citation>
    <scope>NUCLEOTIDE SEQUENCE [LARGE SCALE GENOMIC DNA]</scope>
    <source>
        <strain evidence="3 4">ME102</strain>
    </source>
</reference>
<organism evidence="3 4">
    <name type="scientific">Oleiphilus messinensis</name>
    <dbReference type="NCBI Taxonomy" id="141451"/>
    <lineage>
        <taxon>Bacteria</taxon>
        <taxon>Pseudomonadati</taxon>
        <taxon>Pseudomonadota</taxon>
        <taxon>Gammaproteobacteria</taxon>
        <taxon>Oceanospirillales</taxon>
        <taxon>Oleiphilaceae</taxon>
        <taxon>Oleiphilus</taxon>
    </lineage>
</organism>
<keyword evidence="1" id="KW-0677">Repeat</keyword>
<dbReference type="Proteomes" id="UP000196027">
    <property type="component" value="Chromosome"/>
</dbReference>
<evidence type="ECO:0000256" key="1">
    <source>
        <dbReference type="ARBA" id="ARBA00022737"/>
    </source>
</evidence>
<accession>A0A1Y0I859</accession>
<proteinExistence type="predicted"/>
<evidence type="ECO:0000313" key="3">
    <source>
        <dbReference type="EMBL" id="ARU56379.1"/>
    </source>
</evidence>
<evidence type="ECO:0000313" key="4">
    <source>
        <dbReference type="Proteomes" id="UP000196027"/>
    </source>
</evidence>
<keyword evidence="4" id="KW-1185">Reference proteome</keyword>
<dbReference type="EMBL" id="CP021425">
    <property type="protein sequence ID" value="ARU56379.1"/>
    <property type="molecule type" value="Genomic_DNA"/>
</dbReference>
<protein>
    <submittedName>
        <fullName evidence="3">TPR repeat-containing protein</fullName>
    </submittedName>
</protein>
<dbReference type="Pfam" id="PF13181">
    <property type="entry name" value="TPR_8"/>
    <property type="match status" value="1"/>
</dbReference>
<dbReference type="InterPro" id="IPR019734">
    <property type="entry name" value="TPR_rpt"/>
</dbReference>
<dbReference type="AlphaFoldDB" id="A0A1Y0I859"/>
<dbReference type="Pfam" id="PF13432">
    <property type="entry name" value="TPR_16"/>
    <property type="match status" value="1"/>
</dbReference>
<dbReference type="KEGG" id="ome:OLMES_2316"/>
<dbReference type="SUPFAM" id="SSF48452">
    <property type="entry name" value="TPR-like"/>
    <property type="match status" value="1"/>
</dbReference>
<dbReference type="SMART" id="SM00028">
    <property type="entry name" value="TPR"/>
    <property type="match status" value="4"/>
</dbReference>
<name>A0A1Y0I859_9GAMM</name>
<evidence type="ECO:0000256" key="2">
    <source>
        <dbReference type="ARBA" id="ARBA00022803"/>
    </source>
</evidence>
<dbReference type="PANTHER" id="PTHR44227">
    <property type="match status" value="1"/>
</dbReference>